<dbReference type="AlphaFoldDB" id="A0A3M7SJM8"/>
<gene>
    <name evidence="1" type="ORF">BpHYR1_032724</name>
</gene>
<dbReference type="Proteomes" id="UP000276133">
    <property type="component" value="Unassembled WGS sequence"/>
</dbReference>
<proteinExistence type="predicted"/>
<reference evidence="1 2" key="1">
    <citation type="journal article" date="2018" name="Sci. Rep.">
        <title>Genomic signatures of local adaptation to the degree of environmental predictability in rotifers.</title>
        <authorList>
            <person name="Franch-Gras L."/>
            <person name="Hahn C."/>
            <person name="Garcia-Roger E.M."/>
            <person name="Carmona M.J."/>
            <person name="Serra M."/>
            <person name="Gomez A."/>
        </authorList>
    </citation>
    <scope>NUCLEOTIDE SEQUENCE [LARGE SCALE GENOMIC DNA]</scope>
    <source>
        <strain evidence="1">HYR1</strain>
    </source>
</reference>
<keyword evidence="2" id="KW-1185">Reference proteome</keyword>
<sequence>MHKNFKDFQILDIFEFSSSGFFRKYRKFLFFFILPHILYLRKKIQIEKKKISKIPKIFFEDLRQKTVLQNVSADINFVLPKLSLGIIISMNF</sequence>
<name>A0A3M7SJM8_BRAPC</name>
<evidence type="ECO:0000313" key="1">
    <source>
        <dbReference type="EMBL" id="RNA35912.1"/>
    </source>
</evidence>
<comment type="caution">
    <text evidence="1">The sequence shown here is derived from an EMBL/GenBank/DDBJ whole genome shotgun (WGS) entry which is preliminary data.</text>
</comment>
<accession>A0A3M7SJM8</accession>
<organism evidence="1 2">
    <name type="scientific">Brachionus plicatilis</name>
    <name type="common">Marine rotifer</name>
    <name type="synonym">Brachionus muelleri</name>
    <dbReference type="NCBI Taxonomy" id="10195"/>
    <lineage>
        <taxon>Eukaryota</taxon>
        <taxon>Metazoa</taxon>
        <taxon>Spiralia</taxon>
        <taxon>Gnathifera</taxon>
        <taxon>Rotifera</taxon>
        <taxon>Eurotatoria</taxon>
        <taxon>Monogononta</taxon>
        <taxon>Pseudotrocha</taxon>
        <taxon>Ploima</taxon>
        <taxon>Brachionidae</taxon>
        <taxon>Brachionus</taxon>
    </lineage>
</organism>
<evidence type="ECO:0000313" key="2">
    <source>
        <dbReference type="Proteomes" id="UP000276133"/>
    </source>
</evidence>
<protein>
    <submittedName>
        <fullName evidence="1">Uncharacterized protein</fullName>
    </submittedName>
</protein>
<dbReference type="EMBL" id="REGN01001272">
    <property type="protein sequence ID" value="RNA35912.1"/>
    <property type="molecule type" value="Genomic_DNA"/>
</dbReference>